<dbReference type="Pfam" id="PF00588">
    <property type="entry name" value="SpoU_methylase"/>
    <property type="match status" value="1"/>
</dbReference>
<dbReference type="Pfam" id="PF08032">
    <property type="entry name" value="SpoU_sub_bind"/>
    <property type="match status" value="1"/>
</dbReference>
<dbReference type="Gene3D" id="3.40.1280.10">
    <property type="match status" value="1"/>
</dbReference>
<protein>
    <submittedName>
        <fullName evidence="5">RNA methyltransferase</fullName>
    </submittedName>
</protein>
<sequence>MAILQALSDNKDIMTTDKKASSARPLSAAPQDDGEGQAVLSGVKPVLELLEREPERIDAVLLRKGRRSQDTDRILDLCRAAKVRFTLTDAQSLDRLCPTGHQGVVARLFKAGFTDFSDLLAQAPDAPLPLVIVLDQVQDPGNAGTLARTLYALGGAGLVIPRHNGAFLGAGARRAAAGALERLPVAKVMNLSRALDEARDAGFVIYGAAFGEDSLDAFTARLHTPALLVLGNEEHGIRPQVAKRCHHLVHIPMLRDFDSLNVAQAGGILTSCFARQRRQSN</sequence>
<dbReference type="InterPro" id="IPR004441">
    <property type="entry name" value="rRNA_MeTrfase_TrmH"/>
</dbReference>
<proteinExistence type="predicted"/>
<evidence type="ECO:0000256" key="1">
    <source>
        <dbReference type="ARBA" id="ARBA00022603"/>
    </source>
</evidence>
<evidence type="ECO:0000313" key="5">
    <source>
        <dbReference type="EMBL" id="HIW78434.1"/>
    </source>
</evidence>
<dbReference type="InterPro" id="IPR001537">
    <property type="entry name" value="SpoU_MeTrfase"/>
</dbReference>
<keyword evidence="2" id="KW-0808">Transferase</keyword>
<dbReference type="Gene3D" id="3.30.1330.30">
    <property type="match status" value="1"/>
</dbReference>
<evidence type="ECO:0000256" key="3">
    <source>
        <dbReference type="SAM" id="MobiDB-lite"/>
    </source>
</evidence>
<comment type="caution">
    <text evidence="5">The sequence shown here is derived from an EMBL/GenBank/DDBJ whole genome shotgun (WGS) entry which is preliminary data.</text>
</comment>
<dbReference type="GO" id="GO:0005829">
    <property type="term" value="C:cytosol"/>
    <property type="evidence" value="ECO:0007669"/>
    <property type="project" value="TreeGrafter"/>
</dbReference>
<reference evidence="5" key="2">
    <citation type="submission" date="2021-04" db="EMBL/GenBank/DDBJ databases">
        <authorList>
            <person name="Gilroy R."/>
        </authorList>
    </citation>
    <scope>NUCLEOTIDE SEQUENCE</scope>
    <source>
        <strain evidence="5">ChiSxjej5B17-1746</strain>
    </source>
</reference>
<dbReference type="InterPro" id="IPR029064">
    <property type="entry name" value="Ribosomal_eL30-like_sf"/>
</dbReference>
<evidence type="ECO:0000259" key="4">
    <source>
        <dbReference type="SMART" id="SM00967"/>
    </source>
</evidence>
<reference evidence="5" key="1">
    <citation type="journal article" date="2021" name="PeerJ">
        <title>Extensive microbial diversity within the chicken gut microbiome revealed by metagenomics and culture.</title>
        <authorList>
            <person name="Gilroy R."/>
            <person name="Ravi A."/>
            <person name="Getino M."/>
            <person name="Pursley I."/>
            <person name="Horton D.L."/>
            <person name="Alikhan N.F."/>
            <person name="Baker D."/>
            <person name="Gharbi K."/>
            <person name="Hall N."/>
            <person name="Watson M."/>
            <person name="Adriaenssens E.M."/>
            <person name="Foster-Nyarko E."/>
            <person name="Jarju S."/>
            <person name="Secka A."/>
            <person name="Antonio M."/>
            <person name="Oren A."/>
            <person name="Chaudhuri R.R."/>
            <person name="La Ragione R."/>
            <person name="Hildebrand F."/>
            <person name="Pallen M.J."/>
        </authorList>
    </citation>
    <scope>NUCLEOTIDE SEQUENCE</scope>
    <source>
        <strain evidence="5">ChiSxjej5B17-1746</strain>
    </source>
</reference>
<dbReference type="GO" id="GO:0008173">
    <property type="term" value="F:RNA methyltransferase activity"/>
    <property type="evidence" value="ECO:0007669"/>
    <property type="project" value="InterPro"/>
</dbReference>
<evidence type="ECO:0000313" key="6">
    <source>
        <dbReference type="Proteomes" id="UP000824264"/>
    </source>
</evidence>
<feature type="domain" description="RNA 2-O ribose methyltransferase substrate binding" evidence="4">
    <location>
        <begin position="39"/>
        <end position="114"/>
    </location>
</feature>
<dbReference type="PANTHER" id="PTHR46429:SF1">
    <property type="entry name" value="23S RRNA (GUANOSINE-2'-O-)-METHYLTRANSFERASE RLMB"/>
    <property type="match status" value="1"/>
</dbReference>
<organism evidence="5 6">
    <name type="scientific">Candidatus Bilophila faecipullorum</name>
    <dbReference type="NCBI Taxonomy" id="2838482"/>
    <lineage>
        <taxon>Bacteria</taxon>
        <taxon>Pseudomonadati</taxon>
        <taxon>Thermodesulfobacteriota</taxon>
        <taxon>Desulfovibrionia</taxon>
        <taxon>Desulfovibrionales</taxon>
        <taxon>Desulfovibrionaceae</taxon>
        <taxon>Bilophila</taxon>
    </lineage>
</organism>
<dbReference type="InterPro" id="IPR029028">
    <property type="entry name" value="Alpha/beta_knot_MTases"/>
</dbReference>
<accession>A0A9D1U8B3</accession>
<name>A0A9D1U8B3_9BACT</name>
<dbReference type="InterPro" id="IPR013123">
    <property type="entry name" value="SpoU_subst-bd"/>
</dbReference>
<dbReference type="Proteomes" id="UP000824264">
    <property type="component" value="Unassembled WGS sequence"/>
</dbReference>
<dbReference type="InterPro" id="IPR029026">
    <property type="entry name" value="tRNA_m1G_MTases_N"/>
</dbReference>
<dbReference type="GO" id="GO:0006396">
    <property type="term" value="P:RNA processing"/>
    <property type="evidence" value="ECO:0007669"/>
    <property type="project" value="InterPro"/>
</dbReference>
<dbReference type="SUPFAM" id="SSF55315">
    <property type="entry name" value="L30e-like"/>
    <property type="match status" value="1"/>
</dbReference>
<feature type="region of interest" description="Disordered" evidence="3">
    <location>
        <begin position="15"/>
        <end position="37"/>
    </location>
</feature>
<dbReference type="GO" id="GO:0003723">
    <property type="term" value="F:RNA binding"/>
    <property type="evidence" value="ECO:0007669"/>
    <property type="project" value="InterPro"/>
</dbReference>
<gene>
    <name evidence="5" type="ORF">H9874_04725</name>
</gene>
<dbReference type="EMBL" id="DXGI01000169">
    <property type="protein sequence ID" value="HIW78434.1"/>
    <property type="molecule type" value="Genomic_DNA"/>
</dbReference>
<dbReference type="CDD" id="cd18103">
    <property type="entry name" value="SpoU-like_RlmB"/>
    <property type="match status" value="1"/>
</dbReference>
<keyword evidence="1 5" id="KW-0489">Methyltransferase</keyword>
<dbReference type="GO" id="GO:0032259">
    <property type="term" value="P:methylation"/>
    <property type="evidence" value="ECO:0007669"/>
    <property type="project" value="UniProtKB-KW"/>
</dbReference>
<dbReference type="PANTHER" id="PTHR46429">
    <property type="entry name" value="23S RRNA (GUANOSINE-2'-O-)-METHYLTRANSFERASE RLMB"/>
    <property type="match status" value="1"/>
</dbReference>
<evidence type="ECO:0000256" key="2">
    <source>
        <dbReference type="ARBA" id="ARBA00022679"/>
    </source>
</evidence>
<dbReference type="SUPFAM" id="SSF75217">
    <property type="entry name" value="alpha/beta knot"/>
    <property type="match status" value="1"/>
</dbReference>
<dbReference type="SMART" id="SM00967">
    <property type="entry name" value="SpoU_sub_bind"/>
    <property type="match status" value="1"/>
</dbReference>
<dbReference type="AlphaFoldDB" id="A0A9D1U8B3"/>